<evidence type="ECO:0000256" key="4">
    <source>
        <dbReference type="ARBA" id="ARBA00022490"/>
    </source>
</evidence>
<dbReference type="STRING" id="380244.SAMN05216298_4118"/>
<dbReference type="SMART" id="SM00937">
    <property type="entry name" value="PCRF"/>
    <property type="match status" value="1"/>
</dbReference>
<dbReference type="GO" id="GO:0016149">
    <property type="term" value="F:translation release factor activity, codon specific"/>
    <property type="evidence" value="ECO:0007669"/>
    <property type="project" value="UniProtKB-UniRule"/>
</dbReference>
<dbReference type="InterPro" id="IPR050057">
    <property type="entry name" value="Prokaryotic/Mito_RF"/>
</dbReference>
<name>A0A1G9KKS2_9ACTN</name>
<proteinExistence type="inferred from homology"/>
<dbReference type="Pfam" id="PF00472">
    <property type="entry name" value="RF-1"/>
    <property type="match status" value="1"/>
</dbReference>
<comment type="function">
    <text evidence="1 7">Peptide chain release factor 1 directs the termination of translation in response to the peptide chain termination codons UAG and UAA.</text>
</comment>
<evidence type="ECO:0000256" key="2">
    <source>
        <dbReference type="ARBA" id="ARBA00010835"/>
    </source>
</evidence>
<keyword evidence="5 7" id="KW-0648">Protein biosynthesis</keyword>
<accession>A0A1G9KKS2</accession>
<evidence type="ECO:0000313" key="11">
    <source>
        <dbReference type="Proteomes" id="UP000198662"/>
    </source>
</evidence>
<dbReference type="EMBL" id="FNGF01000006">
    <property type="protein sequence ID" value="SDL50259.1"/>
    <property type="molecule type" value="Genomic_DNA"/>
</dbReference>
<dbReference type="SUPFAM" id="SSF75620">
    <property type="entry name" value="Release factor"/>
    <property type="match status" value="1"/>
</dbReference>
<sequence>MTTAADNRLASLLAEYRDLEVQMGDPALHADPAQARRVGRRYAELSPIAKTAEDIAAAKDDLETAEELAKEDADFAAEAEGLRQRIPVLEEKLAELLVPRDPDDSKDVIIEIKAGAGGEESGLFAGDLMRMYLRYFERQGWAVETLEMVPTDLGGVKDSSIAVRTKGNPEGGNGVWSRMKFEGGVHRVQRVPVTESQGRVHTSAAAVVVMPEAEEVDFELNMNDVRVDVYRSSGPGGQSVNTTDSAVRLTHVPTGVVVTSQNEKSQLQNKEAAIKVLRARLLAKQQEEAAAAAGAARLLQVRTADRSERIRTYNFPQNRLTDHRIGFTAYNLDQVMDGALDEVLDALAAADRADRMARGAE</sequence>
<dbReference type="RefSeq" id="WP_091053291.1">
    <property type="nucleotide sequence ID" value="NZ_FNGF01000006.1"/>
</dbReference>
<dbReference type="FunFam" id="3.30.70.1660:FF:000002">
    <property type="entry name" value="Peptide chain release factor 1"/>
    <property type="match status" value="1"/>
</dbReference>
<dbReference type="NCBIfam" id="TIGR00019">
    <property type="entry name" value="prfA"/>
    <property type="match status" value="1"/>
</dbReference>
<dbReference type="PANTHER" id="PTHR43804">
    <property type="entry name" value="LD18447P"/>
    <property type="match status" value="1"/>
</dbReference>
<evidence type="ECO:0000313" key="10">
    <source>
        <dbReference type="EMBL" id="SDL50259.1"/>
    </source>
</evidence>
<evidence type="ECO:0000256" key="3">
    <source>
        <dbReference type="ARBA" id="ARBA00022481"/>
    </source>
</evidence>
<feature type="coiled-coil region" evidence="8">
    <location>
        <begin position="260"/>
        <end position="287"/>
    </location>
</feature>
<dbReference type="Proteomes" id="UP000198662">
    <property type="component" value="Unassembled WGS sequence"/>
</dbReference>
<dbReference type="GO" id="GO:0005737">
    <property type="term" value="C:cytoplasm"/>
    <property type="evidence" value="ECO:0007669"/>
    <property type="project" value="UniProtKB-SubCell"/>
</dbReference>
<comment type="PTM">
    <text evidence="7">Methylated by PrmC. Methylation increases the termination efficiency of RF1.</text>
</comment>
<dbReference type="InterPro" id="IPR004373">
    <property type="entry name" value="RF-1"/>
</dbReference>
<dbReference type="InterPro" id="IPR000352">
    <property type="entry name" value="Pep_chain_release_fac_I"/>
</dbReference>
<evidence type="ECO:0000256" key="7">
    <source>
        <dbReference type="HAMAP-Rule" id="MF_00093"/>
    </source>
</evidence>
<feature type="modified residue" description="N5-methylglutamine" evidence="7">
    <location>
        <position position="238"/>
    </location>
</feature>
<protein>
    <recommendedName>
        <fullName evidence="6 7">Peptide chain release factor 1</fullName>
        <shortName evidence="7">RF-1</shortName>
    </recommendedName>
</protein>
<dbReference type="AlphaFoldDB" id="A0A1G9KKS2"/>
<keyword evidence="8" id="KW-0175">Coiled coil</keyword>
<dbReference type="NCBIfam" id="NF001859">
    <property type="entry name" value="PRK00591.1"/>
    <property type="match status" value="1"/>
</dbReference>
<dbReference type="Gene3D" id="3.30.70.1660">
    <property type="match status" value="1"/>
</dbReference>
<dbReference type="Pfam" id="PF03462">
    <property type="entry name" value="PCRF"/>
    <property type="match status" value="1"/>
</dbReference>
<dbReference type="HAMAP" id="MF_00093">
    <property type="entry name" value="Rel_fac_1"/>
    <property type="match status" value="1"/>
</dbReference>
<comment type="subcellular location">
    <subcellularLocation>
        <location evidence="7">Cytoplasm</location>
    </subcellularLocation>
</comment>
<dbReference type="FunFam" id="3.30.160.20:FF:000004">
    <property type="entry name" value="Peptide chain release factor 1"/>
    <property type="match status" value="1"/>
</dbReference>
<dbReference type="InterPro" id="IPR005139">
    <property type="entry name" value="PCRF"/>
</dbReference>
<dbReference type="Gene3D" id="3.30.160.20">
    <property type="match status" value="1"/>
</dbReference>
<dbReference type="InterPro" id="IPR045853">
    <property type="entry name" value="Pep_chain_release_fac_I_sf"/>
</dbReference>
<feature type="domain" description="Prokaryotic-type class I peptide chain release factors" evidence="9">
    <location>
        <begin position="231"/>
        <end position="247"/>
    </location>
</feature>
<comment type="similarity">
    <text evidence="2 7">Belongs to the prokaryotic/mitochondrial release factor family.</text>
</comment>
<dbReference type="OrthoDB" id="9806673at2"/>
<dbReference type="PANTHER" id="PTHR43804:SF7">
    <property type="entry name" value="LD18447P"/>
    <property type="match status" value="1"/>
</dbReference>
<reference evidence="11" key="1">
    <citation type="submission" date="2016-10" db="EMBL/GenBank/DDBJ databases">
        <authorList>
            <person name="Varghese N."/>
            <person name="Submissions S."/>
        </authorList>
    </citation>
    <scope>NUCLEOTIDE SEQUENCE [LARGE SCALE GENOMIC DNA]</scope>
    <source>
        <strain evidence="11">CGMCC 4.3147</strain>
    </source>
</reference>
<evidence type="ECO:0000256" key="5">
    <source>
        <dbReference type="ARBA" id="ARBA00022917"/>
    </source>
</evidence>
<keyword evidence="4 7" id="KW-0963">Cytoplasm</keyword>
<keyword evidence="3 7" id="KW-0488">Methylation</keyword>
<evidence type="ECO:0000256" key="6">
    <source>
        <dbReference type="ARBA" id="ARBA00050039"/>
    </source>
</evidence>
<evidence type="ECO:0000259" key="9">
    <source>
        <dbReference type="PROSITE" id="PS00745"/>
    </source>
</evidence>
<evidence type="ECO:0000256" key="1">
    <source>
        <dbReference type="ARBA" id="ARBA00002986"/>
    </source>
</evidence>
<organism evidence="10 11">
    <name type="scientific">Glycomyces sambucus</name>
    <dbReference type="NCBI Taxonomy" id="380244"/>
    <lineage>
        <taxon>Bacteria</taxon>
        <taxon>Bacillati</taxon>
        <taxon>Actinomycetota</taxon>
        <taxon>Actinomycetes</taxon>
        <taxon>Glycomycetales</taxon>
        <taxon>Glycomycetaceae</taxon>
        <taxon>Glycomyces</taxon>
    </lineage>
</organism>
<dbReference type="PROSITE" id="PS00745">
    <property type="entry name" value="RF_PROK_I"/>
    <property type="match status" value="1"/>
</dbReference>
<keyword evidence="11" id="KW-1185">Reference proteome</keyword>
<dbReference type="Gene3D" id="6.10.140.1950">
    <property type="match status" value="1"/>
</dbReference>
<evidence type="ECO:0000256" key="8">
    <source>
        <dbReference type="SAM" id="Coils"/>
    </source>
</evidence>
<gene>
    <name evidence="7" type="primary">prfA</name>
    <name evidence="10" type="ORF">SAMN05216298_4118</name>
</gene>